<evidence type="ECO:0000256" key="3">
    <source>
        <dbReference type="ARBA" id="ARBA00022448"/>
    </source>
</evidence>
<proteinExistence type="inferred from homology"/>
<dbReference type="GO" id="GO:0016651">
    <property type="term" value="F:oxidoreductase activity, acting on NAD(P)H"/>
    <property type="evidence" value="ECO:0007669"/>
    <property type="project" value="UniProtKB-ARBA"/>
</dbReference>
<organism evidence="7 8">
    <name type="scientific">Caldisalinibacter kiritimatiensis</name>
    <dbReference type="NCBI Taxonomy" id="1304284"/>
    <lineage>
        <taxon>Bacteria</taxon>
        <taxon>Bacillati</taxon>
        <taxon>Bacillota</taxon>
        <taxon>Tissierellia</taxon>
        <taxon>Tissierellales</taxon>
        <taxon>Thermohalobacteraceae</taxon>
        <taxon>Caldisalinibacter</taxon>
    </lineage>
</organism>
<dbReference type="PANTHER" id="PTHR32145">
    <property type="entry name" value="DIFLAVIN FLAVOPROTEIN A 2-RELATED"/>
    <property type="match status" value="1"/>
</dbReference>
<sequence length="399" mass="45473">MEKGKVLEVKKGIKWIGILDPDLVTFDVVMETEYGTTYNSYFIDADKKAIVETSKEKFKDLYLEKVKSVVDPEEIEYIILNHTEPDHSGNLRHLLRIAPNATMVGSKGAINFLKNMVDVDFEYMIVNDGDILDLGNKTLRFISAPFLHWPDSIYTYLEEDNILFTCDSFGCHFCDDRMFDDSLDDFDDAFKYYFDVILKPFSNYMLQAINKIEKLDIDIICPGHGPILREKWRKYVELSQKWAKAAVEKPKKPKVFIPYVSAYGNTAKLAEKIAEGIKEAGDIDVDVVDIEMMNILELEERVEKSTAIIIGSPTINQNILLPIYKLFAVINPITNRGKLAAAFGSYGWSGEGVKIIESHLKNLKLKIIEGGPRIQFVPYEEALNKCVEFGKEFGEKLMV</sequence>
<dbReference type="CDD" id="cd07709">
    <property type="entry name" value="flavodiiron_proteins_MBL-fold"/>
    <property type="match status" value="1"/>
</dbReference>
<dbReference type="InterPro" id="IPR008254">
    <property type="entry name" value="Flavodoxin/NO_synth"/>
</dbReference>
<keyword evidence="3" id="KW-0813">Transport</keyword>
<dbReference type="Gene3D" id="3.60.15.10">
    <property type="entry name" value="Ribonuclease Z/Hydroxyacylglutathione hydrolase-like"/>
    <property type="match status" value="1"/>
</dbReference>
<dbReference type="GO" id="GO:0009055">
    <property type="term" value="F:electron transfer activity"/>
    <property type="evidence" value="ECO:0007669"/>
    <property type="project" value="InterPro"/>
</dbReference>
<name>R1CCM4_9FIRM</name>
<dbReference type="Proteomes" id="UP000013378">
    <property type="component" value="Unassembled WGS sequence"/>
</dbReference>
<dbReference type="InterPro" id="IPR051285">
    <property type="entry name" value="NADH_oxidoreductase_modular"/>
</dbReference>
<comment type="caution">
    <text evidence="7">The sequence shown here is derived from an EMBL/GenBank/DDBJ whole genome shotgun (WGS) entry which is preliminary data.</text>
</comment>
<evidence type="ECO:0000313" key="8">
    <source>
        <dbReference type="Proteomes" id="UP000013378"/>
    </source>
</evidence>
<evidence type="ECO:0000259" key="6">
    <source>
        <dbReference type="PROSITE" id="PS50902"/>
    </source>
</evidence>
<evidence type="ECO:0000256" key="5">
    <source>
        <dbReference type="ARBA" id="ARBA00023004"/>
    </source>
</evidence>
<evidence type="ECO:0000256" key="4">
    <source>
        <dbReference type="ARBA" id="ARBA00022982"/>
    </source>
</evidence>
<keyword evidence="5" id="KW-0408">Iron</keyword>
<keyword evidence="8" id="KW-1185">Reference proteome</keyword>
<gene>
    <name evidence="7" type="ORF">L21TH_1914</name>
</gene>
<accession>R1CCM4</accession>
<feature type="domain" description="Flavodoxin-like" evidence="6">
    <location>
        <begin position="255"/>
        <end position="394"/>
    </location>
</feature>
<keyword evidence="4" id="KW-0249">Electron transport</keyword>
<evidence type="ECO:0000256" key="2">
    <source>
        <dbReference type="ARBA" id="ARBA00007121"/>
    </source>
</evidence>
<dbReference type="SUPFAM" id="SSF56281">
    <property type="entry name" value="Metallo-hydrolase/oxidoreductase"/>
    <property type="match status" value="1"/>
</dbReference>
<evidence type="ECO:0000256" key="1">
    <source>
        <dbReference type="ARBA" id="ARBA00001962"/>
    </source>
</evidence>
<dbReference type="OrthoDB" id="9807946at2"/>
<dbReference type="EMBL" id="ARZA01000211">
    <property type="protein sequence ID" value="EOD00025.1"/>
    <property type="molecule type" value="Genomic_DNA"/>
</dbReference>
<reference evidence="7 8" key="1">
    <citation type="journal article" date="2015" name="Geomicrobiol. J.">
        <title>Caldisalinibacter kiritimatiensis gen. nov., sp. nov., a moderately thermohalophilic thiosulfate-reducing bacterium from a hypersaline microbial mat.</title>
        <authorList>
            <person name="Ben Hania W."/>
            <person name="Joseph M."/>
            <person name="Fiebig A."/>
            <person name="Bunk B."/>
            <person name="Klenk H.-P."/>
            <person name="Fardeau M.-L."/>
            <person name="Spring S."/>
        </authorList>
    </citation>
    <scope>NUCLEOTIDE SEQUENCE [LARGE SCALE GENOMIC DNA]</scope>
    <source>
        <strain evidence="7 8">L21-TH-D2</strain>
    </source>
</reference>
<dbReference type="PROSITE" id="PS50902">
    <property type="entry name" value="FLAVODOXIN_LIKE"/>
    <property type="match status" value="1"/>
</dbReference>
<dbReference type="RefSeq" id="WP_006314883.1">
    <property type="nucleotide sequence ID" value="NZ_ARZA01000211.1"/>
</dbReference>
<dbReference type="PIRSF" id="PIRSF005243">
    <property type="entry name" value="ROO"/>
    <property type="match status" value="1"/>
</dbReference>
<dbReference type="PATRIC" id="fig|1304284.3.peg.1881"/>
<dbReference type="SUPFAM" id="SSF52218">
    <property type="entry name" value="Flavoproteins"/>
    <property type="match status" value="1"/>
</dbReference>
<dbReference type="InterPro" id="IPR036866">
    <property type="entry name" value="RibonucZ/Hydroxyglut_hydro"/>
</dbReference>
<dbReference type="InterPro" id="IPR029039">
    <property type="entry name" value="Flavoprotein-like_sf"/>
</dbReference>
<comment type="similarity">
    <text evidence="2">In the N-terminal section; belongs to the zinc metallo-hydrolase group 3 family.</text>
</comment>
<dbReference type="InterPro" id="IPR001279">
    <property type="entry name" value="Metallo-B-lactamas"/>
</dbReference>
<dbReference type="Gene3D" id="3.40.50.360">
    <property type="match status" value="1"/>
</dbReference>
<dbReference type="eggNOG" id="COG0426">
    <property type="taxonomic scope" value="Bacteria"/>
</dbReference>
<dbReference type="PANTHER" id="PTHR32145:SF11">
    <property type="entry name" value="DIFLAVIN FLAVOPROTEIN A 2-RELATED"/>
    <property type="match status" value="1"/>
</dbReference>
<dbReference type="AlphaFoldDB" id="R1CCM4"/>
<dbReference type="InterPro" id="IPR045761">
    <property type="entry name" value="ODP_dom"/>
</dbReference>
<protein>
    <submittedName>
        <fullName evidence="7">Putative flavoprotein</fullName>
    </submittedName>
</protein>
<dbReference type="Pfam" id="PF00258">
    <property type="entry name" value="Flavodoxin_1"/>
    <property type="match status" value="1"/>
</dbReference>
<dbReference type="GO" id="GO:0010181">
    <property type="term" value="F:FMN binding"/>
    <property type="evidence" value="ECO:0007669"/>
    <property type="project" value="InterPro"/>
</dbReference>
<dbReference type="STRING" id="1304284.L21TH_1914"/>
<comment type="cofactor">
    <cofactor evidence="1">
        <name>Fe cation</name>
        <dbReference type="ChEBI" id="CHEBI:24875"/>
    </cofactor>
</comment>
<evidence type="ECO:0000313" key="7">
    <source>
        <dbReference type="EMBL" id="EOD00025.1"/>
    </source>
</evidence>
<dbReference type="InterPro" id="IPR016440">
    <property type="entry name" value="Rubredoxin-O_OxRdtase"/>
</dbReference>
<dbReference type="SMART" id="SM00849">
    <property type="entry name" value="Lactamase_B"/>
    <property type="match status" value="1"/>
</dbReference>
<dbReference type="GO" id="GO:0046872">
    <property type="term" value="F:metal ion binding"/>
    <property type="evidence" value="ECO:0007669"/>
    <property type="project" value="InterPro"/>
</dbReference>
<dbReference type="Pfam" id="PF19583">
    <property type="entry name" value="ODP"/>
    <property type="match status" value="1"/>
</dbReference>